<reference evidence="1 2" key="1">
    <citation type="journal article" date="2016" name="Nat. Commun.">
        <title>Thousands of microbial genomes shed light on interconnected biogeochemical processes in an aquifer system.</title>
        <authorList>
            <person name="Anantharaman K."/>
            <person name="Brown C.T."/>
            <person name="Hug L.A."/>
            <person name="Sharon I."/>
            <person name="Castelle C.J."/>
            <person name="Probst A.J."/>
            <person name="Thomas B.C."/>
            <person name="Singh A."/>
            <person name="Wilkins M.J."/>
            <person name="Karaoz U."/>
            <person name="Brodie E.L."/>
            <person name="Williams K.H."/>
            <person name="Hubbard S.S."/>
            <person name="Banfield J.F."/>
        </authorList>
    </citation>
    <scope>NUCLEOTIDE SEQUENCE [LARGE SCALE GENOMIC DNA]</scope>
</reference>
<proteinExistence type="predicted"/>
<evidence type="ECO:0000313" key="2">
    <source>
        <dbReference type="Proteomes" id="UP000176902"/>
    </source>
</evidence>
<dbReference type="AlphaFoldDB" id="A0A1F5JYP7"/>
<dbReference type="EMBL" id="MFCV01000006">
    <property type="protein sequence ID" value="OGE33758.1"/>
    <property type="molecule type" value="Genomic_DNA"/>
</dbReference>
<dbReference type="Proteomes" id="UP000176902">
    <property type="component" value="Unassembled WGS sequence"/>
</dbReference>
<evidence type="ECO:0000313" key="1">
    <source>
        <dbReference type="EMBL" id="OGE33758.1"/>
    </source>
</evidence>
<protein>
    <recommendedName>
        <fullName evidence="3">DUF5659 domain-containing protein</fullName>
    </recommendedName>
</protein>
<gene>
    <name evidence="1" type="ORF">A3C59_05005</name>
</gene>
<dbReference type="STRING" id="1797768.A3C59_05005"/>
<sequence length="74" mass="8429">MEYKTKDLGEAAALITEGIKLVGLNWEENICWFEFSGADIKKISDMYWSGDLLVPARVYAGNLRSLKDRLFAQK</sequence>
<name>A0A1F5JYP7_9BACT</name>
<evidence type="ECO:0008006" key="3">
    <source>
        <dbReference type="Google" id="ProtNLM"/>
    </source>
</evidence>
<accession>A0A1F5JYP7</accession>
<organism evidence="1 2">
    <name type="scientific">Candidatus Daviesbacteria bacterium RIFCSPHIGHO2_02_FULL_36_13</name>
    <dbReference type="NCBI Taxonomy" id="1797768"/>
    <lineage>
        <taxon>Bacteria</taxon>
        <taxon>Candidatus Daviesiibacteriota</taxon>
    </lineage>
</organism>
<comment type="caution">
    <text evidence="1">The sequence shown here is derived from an EMBL/GenBank/DDBJ whole genome shotgun (WGS) entry which is preliminary data.</text>
</comment>